<evidence type="ECO:0000256" key="1">
    <source>
        <dbReference type="ARBA" id="ARBA00004141"/>
    </source>
</evidence>
<organism evidence="8 9">
    <name type="scientific">Klugiella xanthotipulae</name>
    <dbReference type="NCBI Taxonomy" id="244735"/>
    <lineage>
        <taxon>Bacteria</taxon>
        <taxon>Bacillati</taxon>
        <taxon>Actinomycetota</taxon>
        <taxon>Actinomycetes</taxon>
        <taxon>Micrococcales</taxon>
        <taxon>Microbacteriaceae</taxon>
        <taxon>Klugiella</taxon>
    </lineage>
</organism>
<comment type="similarity">
    <text evidence="6">Belongs to the binding-protein-dependent transport system permease family.</text>
</comment>
<dbReference type="PROSITE" id="PS50928">
    <property type="entry name" value="ABC_TM1"/>
    <property type="match status" value="1"/>
</dbReference>
<dbReference type="Proteomes" id="UP000318331">
    <property type="component" value="Unassembled WGS sequence"/>
</dbReference>
<keyword evidence="4 6" id="KW-1133">Transmembrane helix</keyword>
<keyword evidence="9" id="KW-1185">Reference proteome</keyword>
<evidence type="ECO:0000256" key="3">
    <source>
        <dbReference type="ARBA" id="ARBA00022692"/>
    </source>
</evidence>
<dbReference type="PANTHER" id="PTHR30177:SF33">
    <property type="entry name" value="POSSIBLE OSMOPROTECTANT (GLYCINE BETAINE_CARNITINE_CHOLINE_L-PROLINE) TRANSPORT INTEGRAL MEMBRANE PROTEIN ABC TRANSPORTER PROZ"/>
    <property type="match status" value="1"/>
</dbReference>
<evidence type="ECO:0000313" key="8">
    <source>
        <dbReference type="EMBL" id="TQM61288.1"/>
    </source>
</evidence>
<evidence type="ECO:0000313" key="9">
    <source>
        <dbReference type="Proteomes" id="UP000318331"/>
    </source>
</evidence>
<comment type="subcellular location">
    <subcellularLocation>
        <location evidence="6">Cell membrane</location>
        <topology evidence="6">Multi-pass membrane protein</topology>
    </subcellularLocation>
    <subcellularLocation>
        <location evidence="1">Membrane</location>
        <topology evidence="1">Multi-pass membrane protein</topology>
    </subcellularLocation>
</comment>
<dbReference type="GO" id="GO:0031460">
    <property type="term" value="P:glycine betaine transport"/>
    <property type="evidence" value="ECO:0007669"/>
    <property type="project" value="TreeGrafter"/>
</dbReference>
<dbReference type="AlphaFoldDB" id="A0A543HSH9"/>
<dbReference type="GO" id="GO:0005886">
    <property type="term" value="C:plasma membrane"/>
    <property type="evidence" value="ECO:0007669"/>
    <property type="project" value="UniProtKB-SubCell"/>
</dbReference>
<evidence type="ECO:0000256" key="4">
    <source>
        <dbReference type="ARBA" id="ARBA00022989"/>
    </source>
</evidence>
<comment type="caution">
    <text evidence="8">The sequence shown here is derived from an EMBL/GenBank/DDBJ whole genome shotgun (WGS) entry which is preliminary data.</text>
</comment>
<dbReference type="EMBL" id="VFPN01000003">
    <property type="protein sequence ID" value="TQM61288.1"/>
    <property type="molecule type" value="Genomic_DNA"/>
</dbReference>
<evidence type="ECO:0000256" key="5">
    <source>
        <dbReference type="ARBA" id="ARBA00023136"/>
    </source>
</evidence>
<keyword evidence="5 6" id="KW-0472">Membrane</keyword>
<dbReference type="InterPro" id="IPR051204">
    <property type="entry name" value="ABC_transp_perm/SBD"/>
</dbReference>
<dbReference type="Gene3D" id="1.10.3720.10">
    <property type="entry name" value="MetI-like"/>
    <property type="match status" value="1"/>
</dbReference>
<dbReference type="Pfam" id="PF00528">
    <property type="entry name" value="BPD_transp_1"/>
    <property type="match status" value="1"/>
</dbReference>
<evidence type="ECO:0000256" key="6">
    <source>
        <dbReference type="RuleBase" id="RU363032"/>
    </source>
</evidence>
<evidence type="ECO:0000256" key="2">
    <source>
        <dbReference type="ARBA" id="ARBA00022448"/>
    </source>
</evidence>
<gene>
    <name evidence="8" type="ORF">FB466_2234</name>
</gene>
<reference evidence="8 9" key="1">
    <citation type="submission" date="2019-06" db="EMBL/GenBank/DDBJ databases">
        <title>Sequencing the genomes of 1000 actinobacteria strains.</title>
        <authorList>
            <person name="Klenk H.-P."/>
        </authorList>
    </citation>
    <scope>NUCLEOTIDE SEQUENCE [LARGE SCALE GENOMIC DNA]</scope>
    <source>
        <strain evidence="8 9">DSM 18031</strain>
    </source>
</reference>
<dbReference type="PANTHER" id="PTHR30177">
    <property type="entry name" value="GLYCINE BETAINE/L-PROLINE TRANSPORT SYSTEM PERMEASE PROTEIN PROW"/>
    <property type="match status" value="1"/>
</dbReference>
<dbReference type="GO" id="GO:0055085">
    <property type="term" value="P:transmembrane transport"/>
    <property type="evidence" value="ECO:0007669"/>
    <property type="project" value="InterPro"/>
</dbReference>
<dbReference type="CDD" id="cd06261">
    <property type="entry name" value="TM_PBP2"/>
    <property type="match status" value="1"/>
</dbReference>
<dbReference type="SUPFAM" id="SSF161098">
    <property type="entry name" value="MetI-like"/>
    <property type="match status" value="1"/>
</dbReference>
<dbReference type="InterPro" id="IPR000515">
    <property type="entry name" value="MetI-like"/>
</dbReference>
<name>A0A543HSH9_9MICO</name>
<feature type="transmembrane region" description="Helical" evidence="6">
    <location>
        <begin position="163"/>
        <end position="187"/>
    </location>
</feature>
<accession>A0A543HSH9</accession>
<feature type="transmembrane region" description="Helical" evidence="6">
    <location>
        <begin position="199"/>
        <end position="219"/>
    </location>
</feature>
<evidence type="ECO:0000259" key="7">
    <source>
        <dbReference type="PROSITE" id="PS50928"/>
    </source>
</evidence>
<proteinExistence type="inferred from homology"/>
<feature type="domain" description="ABC transmembrane type-1" evidence="7">
    <location>
        <begin position="37"/>
        <end position="216"/>
    </location>
</feature>
<protein>
    <submittedName>
        <fullName evidence="8">Osmoprotectant transport system permease protein</fullName>
    </submittedName>
</protein>
<feature type="transmembrane region" description="Helical" evidence="6">
    <location>
        <begin position="84"/>
        <end position="111"/>
    </location>
</feature>
<dbReference type="InterPro" id="IPR035906">
    <property type="entry name" value="MetI-like_sf"/>
</dbReference>
<keyword evidence="3 6" id="KW-0812">Transmembrane</keyword>
<sequence length="242" mass="25317">MYSLDAAGSLMNYLWDSILWIFTPAHLSGPTGVWARLGEHLFYSGLSVLCAAVIATPLGLFIGHTGRGRALVIWLTGALRALPTLGLVTLLALLLGLGLLAPLLALTVLAIPPLLAGAYAGVESVDPAASGAARAVGMTEWQILTRVEVPLALPLLVGGFRSAFLQVVATATVAAFVPLGGLGRFIFDGLPVRDYPQMLAGAILVIVLALVSDAVFALIQRIVTPRGVRVARSGQDHAEILR</sequence>
<feature type="transmembrane region" description="Helical" evidence="6">
    <location>
        <begin position="41"/>
        <end position="63"/>
    </location>
</feature>
<keyword evidence="2 6" id="KW-0813">Transport</keyword>